<keyword evidence="3" id="KW-1185">Reference proteome</keyword>
<dbReference type="PROSITE" id="PS50097">
    <property type="entry name" value="BTB"/>
    <property type="match status" value="1"/>
</dbReference>
<dbReference type="VEuPathDB" id="FungiDB:JI435_037650"/>
<dbReference type="AlphaFoldDB" id="A0A7U2EV37"/>
<dbReference type="InterPro" id="IPR011333">
    <property type="entry name" value="SKP1/BTB/POZ_sf"/>
</dbReference>
<reference evidence="3" key="1">
    <citation type="journal article" date="2021" name="BMC Genomics">
        <title>Chromosome-level genome assembly and manually-curated proteome of model necrotroph Parastagonospora nodorum Sn15 reveals a genome-wide trove of candidate effector homologs, and redundancy of virulence-related functions within an accessory chromosome.</title>
        <authorList>
            <person name="Bertazzoni S."/>
            <person name="Jones D.A.B."/>
            <person name="Phan H.T."/>
            <person name="Tan K.-C."/>
            <person name="Hane J.K."/>
        </authorList>
    </citation>
    <scope>NUCLEOTIDE SEQUENCE [LARGE SCALE GENOMIC DNA]</scope>
    <source>
        <strain evidence="3">SN15 / ATCC MYA-4574 / FGSC 10173)</strain>
    </source>
</reference>
<feature type="domain" description="BTB" evidence="1">
    <location>
        <begin position="32"/>
        <end position="102"/>
    </location>
</feature>
<dbReference type="CDD" id="cd18186">
    <property type="entry name" value="BTB_POZ_ZBTB_KLHL-like"/>
    <property type="match status" value="1"/>
</dbReference>
<proteinExistence type="predicted"/>
<dbReference type="SUPFAM" id="SSF54695">
    <property type="entry name" value="POZ domain"/>
    <property type="match status" value="1"/>
</dbReference>
<dbReference type="InterPro" id="IPR000210">
    <property type="entry name" value="BTB/POZ_dom"/>
</dbReference>
<evidence type="ECO:0000313" key="2">
    <source>
        <dbReference type="EMBL" id="QRC93549.1"/>
    </source>
</evidence>
<dbReference type="Proteomes" id="UP000663193">
    <property type="component" value="Chromosome 3"/>
</dbReference>
<dbReference type="Pfam" id="PF00651">
    <property type="entry name" value="BTB"/>
    <property type="match status" value="1"/>
</dbReference>
<organism evidence="2 3">
    <name type="scientific">Phaeosphaeria nodorum (strain SN15 / ATCC MYA-4574 / FGSC 10173)</name>
    <name type="common">Glume blotch fungus</name>
    <name type="synonym">Parastagonospora nodorum</name>
    <dbReference type="NCBI Taxonomy" id="321614"/>
    <lineage>
        <taxon>Eukaryota</taxon>
        <taxon>Fungi</taxon>
        <taxon>Dikarya</taxon>
        <taxon>Ascomycota</taxon>
        <taxon>Pezizomycotina</taxon>
        <taxon>Dothideomycetes</taxon>
        <taxon>Pleosporomycetidae</taxon>
        <taxon>Pleosporales</taxon>
        <taxon>Pleosporineae</taxon>
        <taxon>Phaeosphaeriaceae</taxon>
        <taxon>Parastagonospora</taxon>
    </lineage>
</organism>
<evidence type="ECO:0000259" key="1">
    <source>
        <dbReference type="PROSITE" id="PS50097"/>
    </source>
</evidence>
<accession>A0A7U2EV37</accession>
<sequence length="238" mass="27390">MKTEPIANQPHPLEHPGCAYTNSVPPAGSFDELVTVRVGRAPHIKEYQIHQGLLAHHSTIFASMFLGTARTRSKTLALLDVDPEVFETVKYWLYTTKFWAPGTNTTGKIPFDDSKILQLYFFANDNGMQELQNVVMTLFYQKNVQDWAIAIPQTRVVYVRTRPESPLRRFLVDMVAETWGFRTIKEDQSKLPKDFLVDVLVKLRDAKMAPGTASHKQTWIEGMNRDFCEKYRVHTEEK</sequence>
<gene>
    <name evidence="2" type="ORF">JI435_037650</name>
</gene>
<dbReference type="EMBL" id="CP069025">
    <property type="protein sequence ID" value="QRC93549.1"/>
    <property type="molecule type" value="Genomic_DNA"/>
</dbReference>
<evidence type="ECO:0000313" key="3">
    <source>
        <dbReference type="Proteomes" id="UP000663193"/>
    </source>
</evidence>
<protein>
    <recommendedName>
        <fullName evidence="1">BTB domain-containing protein</fullName>
    </recommendedName>
</protein>
<dbReference type="OrthoDB" id="194443at2759"/>
<dbReference type="PANTHER" id="PTHR47843">
    <property type="entry name" value="BTB DOMAIN-CONTAINING PROTEIN-RELATED"/>
    <property type="match status" value="1"/>
</dbReference>
<name>A0A7U2EV37_PHANO</name>
<dbReference type="PANTHER" id="PTHR47843:SF2">
    <property type="entry name" value="BTB DOMAIN-CONTAINING PROTEIN"/>
    <property type="match status" value="1"/>
</dbReference>
<dbReference type="Gene3D" id="3.30.710.10">
    <property type="entry name" value="Potassium Channel Kv1.1, Chain A"/>
    <property type="match status" value="1"/>
</dbReference>